<sequence>MKETLNYFLGAIDKALSGVNQASVDLMIDSITAPRKIFIYGVGRSGLIAQAFAVRLVQLGFDVHFVGEMTTPIVDSGDLVIIVSNTGETMSAVQTANIVRRVGAEVISITSHPNSKLGHASNLIIQISSPDDKEKKRNAPLGTIFEDASLLFFDLLIPKIMEKTGQNEQSLERRHAIWV</sequence>
<dbReference type="SUPFAM" id="SSF53697">
    <property type="entry name" value="SIS domain"/>
    <property type="match status" value="1"/>
</dbReference>
<organism evidence="3 4">
    <name type="scientific">Methanomassiliicoccus intestinalis (strain Issoire-Mx1)</name>
    <dbReference type="NCBI Taxonomy" id="1295009"/>
    <lineage>
        <taxon>Archaea</taxon>
        <taxon>Methanobacteriati</taxon>
        <taxon>Thermoplasmatota</taxon>
        <taxon>Thermoplasmata</taxon>
        <taxon>Methanomassiliicoccales</taxon>
        <taxon>Methanomassiliicoccaceae</taxon>
        <taxon>Methanomassiliicoccus</taxon>
    </lineage>
</organism>
<dbReference type="HOGENOM" id="CLU_094236_1_0_2"/>
<dbReference type="KEGG" id="mer:MMINT_16580"/>
<dbReference type="GO" id="GO:1901135">
    <property type="term" value="P:carbohydrate derivative metabolic process"/>
    <property type="evidence" value="ECO:0007669"/>
    <property type="project" value="InterPro"/>
</dbReference>
<proteinExistence type="inferred from homology"/>
<keyword evidence="3" id="KW-0413">Isomerase</keyword>
<dbReference type="PANTHER" id="PTHR43443:SF1">
    <property type="entry name" value="3-HEXULOSE-6-PHOSPHATE ISOMERASE"/>
    <property type="match status" value="1"/>
</dbReference>
<dbReference type="PANTHER" id="PTHR43443">
    <property type="entry name" value="3-HEXULOSE-6-PHOSPHATE ISOMERASE"/>
    <property type="match status" value="1"/>
</dbReference>
<name>R9T8B8_METII</name>
<dbReference type="GO" id="GO:0097367">
    <property type="term" value="F:carbohydrate derivative binding"/>
    <property type="evidence" value="ECO:0007669"/>
    <property type="project" value="InterPro"/>
</dbReference>
<dbReference type="InParanoid" id="R9T8B8"/>
<dbReference type="PROSITE" id="PS51464">
    <property type="entry name" value="SIS"/>
    <property type="match status" value="1"/>
</dbReference>
<dbReference type="InterPro" id="IPR046348">
    <property type="entry name" value="SIS_dom_sf"/>
</dbReference>
<dbReference type="STRING" id="1295009.MMINT_16580"/>
<dbReference type="AlphaFoldDB" id="R9T8B8"/>
<evidence type="ECO:0000256" key="1">
    <source>
        <dbReference type="ARBA" id="ARBA00009235"/>
    </source>
</evidence>
<evidence type="ECO:0000313" key="3">
    <source>
        <dbReference type="EMBL" id="AGN26955.1"/>
    </source>
</evidence>
<dbReference type="EMBL" id="CP005934">
    <property type="protein sequence ID" value="AGN26955.1"/>
    <property type="molecule type" value="Genomic_DNA"/>
</dbReference>
<gene>
    <name evidence="3" type="ORF">MMINT_16580</name>
</gene>
<evidence type="ECO:0000313" key="4">
    <source>
        <dbReference type="Proteomes" id="UP000014070"/>
    </source>
</evidence>
<dbReference type="FunCoup" id="R9T8B8">
    <property type="interactions" value="90"/>
</dbReference>
<comment type="similarity">
    <text evidence="1">Belongs to the SIS family. PHI subfamily.</text>
</comment>
<dbReference type="Pfam" id="PF01380">
    <property type="entry name" value="SIS"/>
    <property type="match status" value="1"/>
</dbReference>
<dbReference type="InterPro" id="IPR017552">
    <property type="entry name" value="PHI/rmpB"/>
</dbReference>
<dbReference type="GeneID" id="41324023"/>
<dbReference type="Proteomes" id="UP000014070">
    <property type="component" value="Chromosome"/>
</dbReference>
<dbReference type="Gene3D" id="3.40.50.10490">
    <property type="entry name" value="Glucose-6-phosphate isomerase like protein, domain 1"/>
    <property type="match status" value="1"/>
</dbReference>
<feature type="domain" description="SIS" evidence="2">
    <location>
        <begin position="27"/>
        <end position="166"/>
    </location>
</feature>
<evidence type="ECO:0000259" key="2">
    <source>
        <dbReference type="PROSITE" id="PS51464"/>
    </source>
</evidence>
<reference evidence="3 4" key="1">
    <citation type="journal article" date="2013" name="Genome Announc.">
        <title>Genome sequence of 'Candidatus Methanomassiliicoccus intestinalis' Issoire-Mx1, a third thermoplasmatales-related methanogenic archaeon from human feces.</title>
        <authorList>
            <person name="Borrel G."/>
            <person name="Harris H.M."/>
            <person name="Parisot N."/>
            <person name="Gaci N."/>
            <person name="Tottey W."/>
            <person name="Mihajlovski A."/>
            <person name="Deane J."/>
            <person name="Gribaldo S."/>
            <person name="Bardot O."/>
            <person name="Peyretaillade E."/>
            <person name="Peyret P."/>
            <person name="O'Toole P.W."/>
            <person name="Brugere J.F."/>
        </authorList>
    </citation>
    <scope>NUCLEOTIDE SEQUENCE [LARGE SCALE GENOMIC DNA]</scope>
    <source>
        <strain evidence="3 4">Issoire-Mx1</strain>
    </source>
</reference>
<dbReference type="RefSeq" id="WP_020449480.1">
    <property type="nucleotide sequence ID" value="NC_021353.1"/>
</dbReference>
<keyword evidence="4" id="KW-1185">Reference proteome</keyword>
<protein>
    <submittedName>
        <fullName evidence="3">3-hexulose-6-phosphate isomerase (6-phospho-3-hexuloisomerase) (PHI)</fullName>
    </submittedName>
</protein>
<dbReference type="InterPro" id="IPR001347">
    <property type="entry name" value="SIS_dom"/>
</dbReference>
<dbReference type="GO" id="GO:0016853">
    <property type="term" value="F:isomerase activity"/>
    <property type="evidence" value="ECO:0007669"/>
    <property type="project" value="UniProtKB-KW"/>
</dbReference>
<accession>R9T8B8</accession>